<reference evidence="3" key="1">
    <citation type="submission" date="2015-08" db="EMBL/GenBank/DDBJ databases">
        <title>Genome sequence of the strict anaerobe Clostridium homopropionicum LuHBu1 (DSM 5847T).</title>
        <authorList>
            <person name="Poehlein A."/>
            <person name="Beck M."/>
            <person name="Schiel-Bengelsdorf B."/>
            <person name="Bengelsdorf F.R."/>
            <person name="Daniel R."/>
            <person name="Duerre P."/>
        </authorList>
    </citation>
    <scope>NUCLEOTIDE SEQUENCE [LARGE SCALE GENOMIC DNA]</scope>
    <source>
        <strain evidence="3">DSM 5847</strain>
    </source>
</reference>
<dbReference type="InterPro" id="IPR016117">
    <property type="entry name" value="ArgJ-like_dom_sf"/>
</dbReference>
<proteinExistence type="inferred from homology"/>
<dbReference type="CDD" id="cd02252">
    <property type="entry name" value="nylC_like"/>
    <property type="match status" value="1"/>
</dbReference>
<dbReference type="AlphaFoldDB" id="A0A0L6ZEL9"/>
<dbReference type="SUPFAM" id="SSF56266">
    <property type="entry name" value="DmpA/ArgJ-like"/>
    <property type="match status" value="1"/>
</dbReference>
<dbReference type="PANTHER" id="PTHR36512:SF3">
    <property type="entry name" value="BLR5678 PROTEIN"/>
    <property type="match status" value="1"/>
</dbReference>
<keyword evidence="3" id="KW-1185">Reference proteome</keyword>
<evidence type="ECO:0000313" key="2">
    <source>
        <dbReference type="EMBL" id="KOA21434.1"/>
    </source>
</evidence>
<protein>
    <submittedName>
        <fullName evidence="2">Peptidase family S58</fullName>
    </submittedName>
</protein>
<dbReference type="Pfam" id="PF03576">
    <property type="entry name" value="Peptidase_S58"/>
    <property type="match status" value="1"/>
</dbReference>
<dbReference type="Proteomes" id="UP000037043">
    <property type="component" value="Unassembled WGS sequence"/>
</dbReference>
<dbReference type="InterPro" id="IPR005321">
    <property type="entry name" value="Peptidase_S58_DmpA"/>
</dbReference>
<comment type="caution">
    <text evidence="2">The sequence shown here is derived from an EMBL/GenBank/DDBJ whole genome shotgun (WGS) entry which is preliminary data.</text>
</comment>
<name>A0A0L6ZEL9_9CLOT</name>
<gene>
    <name evidence="2" type="ORF">CLHOM_01050</name>
</gene>
<comment type="similarity">
    <text evidence="1">Belongs to the peptidase S58 family.</text>
</comment>
<dbReference type="GO" id="GO:0004177">
    <property type="term" value="F:aminopeptidase activity"/>
    <property type="evidence" value="ECO:0007669"/>
    <property type="project" value="TreeGrafter"/>
</dbReference>
<dbReference type="RefSeq" id="WP_052219714.1">
    <property type="nucleotide sequence ID" value="NZ_LHUR01000005.1"/>
</dbReference>
<evidence type="ECO:0000313" key="3">
    <source>
        <dbReference type="Proteomes" id="UP000037043"/>
    </source>
</evidence>
<dbReference type="PATRIC" id="fig|1121318.3.peg.104"/>
<organism evidence="2 3">
    <name type="scientific">Clostridium homopropionicum DSM 5847</name>
    <dbReference type="NCBI Taxonomy" id="1121318"/>
    <lineage>
        <taxon>Bacteria</taxon>
        <taxon>Bacillati</taxon>
        <taxon>Bacillota</taxon>
        <taxon>Clostridia</taxon>
        <taxon>Eubacteriales</taxon>
        <taxon>Clostridiaceae</taxon>
        <taxon>Clostridium</taxon>
    </lineage>
</organism>
<dbReference type="Gene3D" id="3.60.70.12">
    <property type="entry name" value="L-amino peptidase D-ALA esterase/amidase"/>
    <property type="match status" value="1"/>
</dbReference>
<dbReference type="PANTHER" id="PTHR36512">
    <property type="entry name" value="D-AMINOPEPTIDASE"/>
    <property type="match status" value="1"/>
</dbReference>
<sequence>MSEKKYQEVKATTMGGLTDVPGILVGNAEDKSGRTGCTVILCPDGAIPGVSVVGGNPGTQQTDSIRPGTKEEPVKAVLITGGSNFGLAAASGVTRWLFDQGIDLVPIVPTAVIFDLVFAKGSIPPNGDLGYAACQAANTGQIAEGNVGAGAGATVGKFYGRPMKGGLGTASLRIPGGPVVAALAVVNPLGDVWDQGRIVVGALRPNGTFVNQTRAMLDGVPSPLFSQTMNTTIAVVATTERLNKAEASRVATLAQDGMARAISPVHTQWDGDTVFCLALGSEPSNLTGDAAVTVVGTAAAVVLERAIIRGALAAQCVKHK</sequence>
<evidence type="ECO:0000256" key="1">
    <source>
        <dbReference type="ARBA" id="ARBA00007068"/>
    </source>
</evidence>
<dbReference type="EMBL" id="LHUR01000005">
    <property type="protein sequence ID" value="KOA21434.1"/>
    <property type="molecule type" value="Genomic_DNA"/>
</dbReference>
<dbReference type="STRING" id="36844.SAMN04488501_105119"/>
<accession>A0A0L6ZEL9</accession>